<name>D8J1D0_HERSS</name>
<dbReference type="NCBIfam" id="TIGR02595">
    <property type="entry name" value="PEP_CTERM"/>
    <property type="match status" value="1"/>
</dbReference>
<dbReference type="InterPro" id="IPR013424">
    <property type="entry name" value="Ice-binding_C"/>
</dbReference>
<keyword evidence="7" id="KW-1185">Reference proteome</keyword>
<organism evidence="6 7">
    <name type="scientific">Herbaspirillum seropedicae (strain SmR1)</name>
    <dbReference type="NCBI Taxonomy" id="757424"/>
    <lineage>
        <taxon>Bacteria</taxon>
        <taxon>Pseudomonadati</taxon>
        <taxon>Pseudomonadota</taxon>
        <taxon>Betaproteobacteria</taxon>
        <taxon>Burkholderiales</taxon>
        <taxon>Oxalobacteraceae</taxon>
        <taxon>Herbaspirillum</taxon>
    </lineage>
</organism>
<evidence type="ECO:0000256" key="2">
    <source>
        <dbReference type="ARBA" id="ARBA00022729"/>
    </source>
</evidence>
<dbReference type="PANTHER" id="PTHR31137">
    <property type="entry name" value="PROTEIN PSIB-RELATED-RELATED"/>
    <property type="match status" value="1"/>
</dbReference>
<feature type="domain" description="PA14" evidence="5">
    <location>
        <begin position="82"/>
        <end position="243"/>
    </location>
</feature>
<protein>
    <recommendedName>
        <fullName evidence="5">PA14 domain-containing protein</fullName>
    </recommendedName>
</protein>
<dbReference type="RefSeq" id="WP_013235163.1">
    <property type="nucleotide sequence ID" value="NC_014323.1"/>
</dbReference>
<dbReference type="OrthoDB" id="9758386at2"/>
<sequence>MRAKSLLGGALLAGLMSLSTAHANTITLTGTVRDFNSYGTTHNGVAGHPDFESHVSDDRGIVKSTLGADGKPVYNSADYNPTVSSAASFYQWYHDDASVNRTGSVSINLNQIGPNLYQYSSNSFFPIDNQLLAQTTMGHNFGFTTEWHTQFTYNSAANSNFTFKGDDDVWVFINGKLAIDLGGVHGEETASVDLNSFAAGAGMNNGGTYRLDIFQAERHTSGSNFTMTTSLALAPSNVPEPATLGLMGLGLFGLVAARRRRRA</sequence>
<keyword evidence="2 4" id="KW-0732">Signal</keyword>
<feature type="signal peptide" evidence="4">
    <location>
        <begin position="1"/>
        <end position="23"/>
    </location>
</feature>
<dbReference type="InterPro" id="IPR011658">
    <property type="entry name" value="PA14_dom"/>
</dbReference>
<dbReference type="SMART" id="SM00758">
    <property type="entry name" value="PA14"/>
    <property type="match status" value="1"/>
</dbReference>
<dbReference type="InterPro" id="IPR051154">
    <property type="entry name" value="Prespore-cell_inducing_factor"/>
</dbReference>
<gene>
    <name evidence="6" type="ordered locus">Hsero_3217</name>
</gene>
<evidence type="ECO:0000313" key="6">
    <source>
        <dbReference type="EMBL" id="ADJ64699.1"/>
    </source>
</evidence>
<evidence type="ECO:0000313" key="7">
    <source>
        <dbReference type="Proteomes" id="UP000000329"/>
    </source>
</evidence>
<dbReference type="GeneID" id="29391812"/>
<dbReference type="STRING" id="757424.Hsero_3217"/>
<dbReference type="EMBL" id="CP002039">
    <property type="protein sequence ID" value="ADJ64699.1"/>
    <property type="molecule type" value="Genomic_DNA"/>
</dbReference>
<feature type="chain" id="PRO_5003115763" description="PA14 domain-containing protein" evidence="4">
    <location>
        <begin position="24"/>
        <end position="263"/>
    </location>
</feature>
<dbReference type="InterPro" id="IPR037524">
    <property type="entry name" value="PA14/GLEYA"/>
</dbReference>
<evidence type="ECO:0000259" key="5">
    <source>
        <dbReference type="PROSITE" id="PS51820"/>
    </source>
</evidence>
<evidence type="ECO:0000256" key="3">
    <source>
        <dbReference type="ARBA" id="ARBA00023180"/>
    </source>
</evidence>
<dbReference type="HOGENOM" id="CLU_082720_0_0_4"/>
<dbReference type="InterPro" id="IPR011874">
    <property type="entry name" value="Fibro_Slime"/>
</dbReference>
<dbReference type="Pfam" id="PF07691">
    <property type="entry name" value="PA14"/>
    <property type="match status" value="1"/>
</dbReference>
<reference evidence="6 7" key="1">
    <citation type="submission" date="2010-04" db="EMBL/GenBank/DDBJ databases">
        <title>The genome of Herbaspirillum seropedicae SmR1, an endophytic, nitrogen-fixing, plant-growth promoting beta-Proteobacteria.</title>
        <authorList>
            <person name="Pedrosa F.O."/>
            <person name="Monteiro R.A."/>
            <person name="Wassem R."/>
            <person name="Cruz L.M."/>
            <person name="Ayub R.A."/>
            <person name="Colauto N.B."/>
            <person name="Fernandez M.A."/>
            <person name="Fungaro M.H.P."/>
            <person name="Grisard E.C."/>
            <person name="Hungria M."/>
            <person name="Madeira H.M.F."/>
            <person name="Nodari R.O."/>
            <person name="Osaku C.A."/>
            <person name="Petzl-Erler M.L."/>
            <person name="Terenzi H."/>
            <person name="Vieira L.G.E."/>
            <person name="Almeida M.I.M."/>
            <person name="Alves L.R."/>
            <person name="Arantes O.M.N."/>
            <person name="Balsanelli E."/>
            <person name="Barcellos F.G."/>
            <person name="Baura V.A."/>
            <person name="Binde D.R."/>
            <person name="Campo R.J."/>
            <person name="Chubatsu L.S."/>
            <person name="Chueire L.M.O."/>
            <person name="Ciferri R.R."/>
            <person name="Correa L.C."/>
            <person name="da Conceicao Silva J.L."/>
            <person name="Dabul A.N.G."/>
            <person name="Dambros B.P."/>
            <person name="Faoro H."/>
            <person name="Favetti A."/>
            <person name="Friedermann G."/>
            <person name="Furlaneto M.C."/>
            <person name="Gasques L.S."/>
            <person name="Gimenes C.C.T."/>
            <person name="Gioppo N.M.R."/>
            <person name="Glienke-Blanco C."/>
            <person name="Godoy L.P."/>
            <person name="Guerra M.P."/>
            <person name="Karp S."/>
            <person name="Kava-Cordeiro V."/>
            <person name="Margarido V.P."/>
            <person name="Mathioni S.M."/>
            <person name="Menck-Soares M.A."/>
            <person name="Murace N.K."/>
            <person name="Nicolas M.F."/>
            <person name="Oliveira C.E.C."/>
            <person name="Pagnan N.A.B."/>
            <person name="Pamphile J.A."/>
            <person name="Patussi E.V."/>
            <person name="Pereira L.F.P."/>
            <person name="Pereira-Ferrari L."/>
            <person name="Pinto F.G.S."/>
            <person name="Precoma C."/>
            <person name="Prioli A.J."/>
            <person name="Prioli S.M.A.P."/>
            <person name="Raittz R.T."/>
            <person name="Ramos H.J.O."/>
            <person name="Ribeiro E.M.S.F."/>
            <person name="Rigo L.U."/>
            <person name="Rocha C.L.M.S.C."/>
            <person name="Rocha S.N."/>
            <person name="Santos K."/>
            <person name="Satori D."/>
            <person name="Silva A.G."/>
            <person name="Simao R.C.G."/>
            <person name="Soares M.A.M."/>
            <person name="Souza E.M."/>
            <person name="Steffens M.B.R."/>
            <person name="Steindel M."/>
            <person name="Tadra-Sfeir M.Z."/>
            <person name="Takahashi E.K."/>
            <person name="Torres R.A."/>
            <person name="Valle J.S."/>
            <person name="Vernal J.I."/>
            <person name="Vilas-Boas L.A."/>
            <person name="Watanabe M.A.E."/>
            <person name="Weiss V.A."/>
            <person name="Yates M.A."/>
            <person name="Souza E.M."/>
        </authorList>
    </citation>
    <scope>NUCLEOTIDE SEQUENCE [LARGE SCALE GENOMIC DNA]</scope>
    <source>
        <strain evidence="6 7">SmR1</strain>
    </source>
</reference>
<evidence type="ECO:0000256" key="1">
    <source>
        <dbReference type="ARBA" id="ARBA00008709"/>
    </source>
</evidence>
<keyword evidence="3" id="KW-0325">Glycoprotein</keyword>
<dbReference type="KEGG" id="hse:Hsero_3217"/>
<dbReference type="AlphaFoldDB" id="D8J1D0"/>
<dbReference type="Proteomes" id="UP000000329">
    <property type="component" value="Chromosome"/>
</dbReference>
<dbReference type="eggNOG" id="COG0823">
    <property type="taxonomic scope" value="Bacteria"/>
</dbReference>
<dbReference type="PROSITE" id="PS51820">
    <property type="entry name" value="PA14"/>
    <property type="match status" value="1"/>
</dbReference>
<dbReference type="GO" id="GO:0005576">
    <property type="term" value="C:extracellular region"/>
    <property type="evidence" value="ECO:0007669"/>
    <property type="project" value="TreeGrafter"/>
</dbReference>
<evidence type="ECO:0000256" key="4">
    <source>
        <dbReference type="SAM" id="SignalP"/>
    </source>
</evidence>
<comment type="similarity">
    <text evidence="1">Belongs to the prespore-cell-inducing factor family.</text>
</comment>
<proteinExistence type="inferred from homology"/>
<accession>D8J1D0</accession>
<dbReference type="NCBIfam" id="TIGR02148">
    <property type="entry name" value="Fibro_Slime"/>
    <property type="match status" value="1"/>
</dbReference>